<name>A0ABY9X0Y2_9BACT</name>
<evidence type="ECO:0000256" key="1">
    <source>
        <dbReference type="SAM" id="MobiDB-lite"/>
    </source>
</evidence>
<evidence type="ECO:0000259" key="2">
    <source>
        <dbReference type="Pfam" id="PF04321"/>
    </source>
</evidence>
<dbReference type="InterPro" id="IPR029903">
    <property type="entry name" value="RmlD-like-bd"/>
</dbReference>
<protein>
    <submittedName>
        <fullName evidence="3">Sugar nucleotide-binding protein</fullName>
    </submittedName>
</protein>
<dbReference type="Gene3D" id="3.90.25.10">
    <property type="entry name" value="UDP-galactose 4-epimerase, domain 1"/>
    <property type="match status" value="1"/>
</dbReference>
<dbReference type="Pfam" id="PF04321">
    <property type="entry name" value="RmlD_sub_bind"/>
    <property type="match status" value="1"/>
</dbReference>
<evidence type="ECO:0000313" key="4">
    <source>
        <dbReference type="Proteomes" id="UP001611383"/>
    </source>
</evidence>
<reference evidence="3 4" key="1">
    <citation type="submission" date="2019-08" db="EMBL/GenBank/DDBJ databases">
        <title>Archangium and Cystobacter genomes.</title>
        <authorList>
            <person name="Chen I.-C.K."/>
            <person name="Wielgoss S."/>
        </authorList>
    </citation>
    <scope>NUCLEOTIDE SEQUENCE [LARGE SCALE GENOMIC DNA]</scope>
    <source>
        <strain evidence="3 4">Cbm 6</strain>
    </source>
</reference>
<proteinExistence type="predicted"/>
<gene>
    <name evidence="3" type="ORF">F0U60_36465</name>
</gene>
<dbReference type="Proteomes" id="UP001611383">
    <property type="component" value="Chromosome"/>
</dbReference>
<accession>A0ABY9X0Y2</accession>
<dbReference type="InterPro" id="IPR036291">
    <property type="entry name" value="NAD(P)-bd_dom_sf"/>
</dbReference>
<dbReference type="EMBL" id="CP043494">
    <property type="protein sequence ID" value="WNG49004.1"/>
    <property type="molecule type" value="Genomic_DNA"/>
</dbReference>
<feature type="domain" description="RmlD-like substrate binding" evidence="2">
    <location>
        <begin position="2"/>
        <end position="56"/>
    </location>
</feature>
<sequence>MGVWHLANRGAISWAALVGLAAELANMESELIEARPSYSLRRTARRPRYSVLGSERGGLMPPPALRAETTQCPRRSWTEQSSDSVQRLRGVSGQEEVAPRLAWR</sequence>
<evidence type="ECO:0000313" key="3">
    <source>
        <dbReference type="EMBL" id="WNG49004.1"/>
    </source>
</evidence>
<feature type="region of interest" description="Disordered" evidence="1">
    <location>
        <begin position="52"/>
        <end position="104"/>
    </location>
</feature>
<organism evidence="3 4">
    <name type="scientific">Archangium minus</name>
    <dbReference type="NCBI Taxonomy" id="83450"/>
    <lineage>
        <taxon>Bacteria</taxon>
        <taxon>Pseudomonadati</taxon>
        <taxon>Myxococcota</taxon>
        <taxon>Myxococcia</taxon>
        <taxon>Myxococcales</taxon>
        <taxon>Cystobacterineae</taxon>
        <taxon>Archangiaceae</taxon>
        <taxon>Archangium</taxon>
    </lineage>
</organism>
<feature type="compositionally biased region" description="Polar residues" evidence="1">
    <location>
        <begin position="68"/>
        <end position="85"/>
    </location>
</feature>
<keyword evidence="4" id="KW-1185">Reference proteome</keyword>
<dbReference type="SUPFAM" id="SSF51735">
    <property type="entry name" value="NAD(P)-binding Rossmann-fold domains"/>
    <property type="match status" value="1"/>
</dbReference>